<evidence type="ECO:0000256" key="3">
    <source>
        <dbReference type="ARBA" id="ARBA00012967"/>
    </source>
</evidence>
<feature type="binding site" evidence="7">
    <location>
        <position position="88"/>
    </location>
    <ligand>
        <name>substrate</name>
    </ligand>
</feature>
<dbReference type="Pfam" id="PF00056">
    <property type="entry name" value="Ldh_1_N"/>
    <property type="match status" value="1"/>
</dbReference>
<comment type="caution">
    <text evidence="11">The sequence shown here is derived from an EMBL/GenBank/DDBJ whole genome shotgun (WGS) entry which is preliminary data.</text>
</comment>
<dbReference type="InterPro" id="IPR011304">
    <property type="entry name" value="L-lactate_DH"/>
</dbReference>
<feature type="binding site" evidence="7">
    <location>
        <position position="94"/>
    </location>
    <ligand>
        <name>substrate</name>
    </ligand>
</feature>
<dbReference type="SUPFAM" id="SSF51735">
    <property type="entry name" value="NAD(P)-binding Rossmann-fold domains"/>
    <property type="match status" value="1"/>
</dbReference>
<feature type="domain" description="Lactate/malate dehydrogenase C-terminal" evidence="10">
    <location>
        <begin position="151"/>
        <end position="315"/>
    </location>
</feature>
<dbReference type="InterPro" id="IPR036291">
    <property type="entry name" value="NAD(P)-bd_dom_sf"/>
</dbReference>
<comment type="caution">
    <text evidence="7">Lacks conserved residue(s) required for the propagation of feature annotation.</text>
</comment>
<organism evidence="11 12">
    <name type="scientific">Limosilactobacillus alvi</name>
    <dbReference type="NCBI Taxonomy" id="990412"/>
    <lineage>
        <taxon>Bacteria</taxon>
        <taxon>Bacillati</taxon>
        <taxon>Bacillota</taxon>
        <taxon>Bacilli</taxon>
        <taxon>Lactobacillales</taxon>
        <taxon>Lactobacillaceae</taxon>
        <taxon>Limosilactobacillus</taxon>
    </lineage>
</organism>
<dbReference type="PIRSF" id="PIRSF000102">
    <property type="entry name" value="Lac_mal_DH"/>
    <property type="match status" value="1"/>
</dbReference>
<evidence type="ECO:0000256" key="5">
    <source>
        <dbReference type="ARBA" id="ARBA00023027"/>
    </source>
</evidence>
<dbReference type="PANTHER" id="PTHR43128">
    <property type="entry name" value="L-2-HYDROXYCARBOXYLATE DEHYDROGENASE (NAD(P)(+))"/>
    <property type="match status" value="1"/>
</dbReference>
<feature type="binding site" evidence="7">
    <location>
        <position position="71"/>
    </location>
    <ligand>
        <name>NAD(+)</name>
        <dbReference type="ChEBI" id="CHEBI:57540"/>
    </ligand>
</feature>
<gene>
    <name evidence="7" type="primary">ldh</name>
    <name evidence="11" type="ORF">H5993_06245</name>
</gene>
<dbReference type="InterPro" id="IPR022383">
    <property type="entry name" value="Lactate/malate_DH_C"/>
</dbReference>
<feature type="binding site" evidence="7">
    <location>
        <position position="40"/>
    </location>
    <ligand>
        <name>NAD(+)</name>
        <dbReference type="ChEBI" id="CHEBI:57540"/>
    </ligand>
</feature>
<evidence type="ECO:0000256" key="8">
    <source>
        <dbReference type="SAM" id="SignalP"/>
    </source>
</evidence>
<name>A0ABS2EPM7_9LACO</name>
<feature type="binding site" evidence="7">
    <location>
        <begin position="85"/>
        <end position="86"/>
    </location>
    <ligand>
        <name>NAD(+)</name>
        <dbReference type="ChEBI" id="CHEBI:57540"/>
    </ligand>
</feature>
<keyword evidence="5 7" id="KW-0520">NAD</keyword>
<evidence type="ECO:0000256" key="6">
    <source>
        <dbReference type="ARBA" id="ARBA00049258"/>
    </source>
</evidence>
<comment type="similarity">
    <text evidence="2 7">Belongs to the LDH/MDH superfamily. LDH family.</text>
</comment>
<reference evidence="11 12" key="1">
    <citation type="journal article" date="2021" name="Sci. Rep.">
        <title>The distribution of antibiotic resistance genes in chicken gut microbiota commensals.</title>
        <authorList>
            <person name="Juricova H."/>
            <person name="Matiasovicova J."/>
            <person name="Kubasova T."/>
            <person name="Cejkova D."/>
            <person name="Rychlik I."/>
        </authorList>
    </citation>
    <scope>NUCLEOTIDE SEQUENCE [LARGE SCALE GENOMIC DNA]</scope>
    <source>
        <strain evidence="11 12">An810</strain>
    </source>
</reference>
<evidence type="ECO:0000313" key="12">
    <source>
        <dbReference type="Proteomes" id="UP000776629"/>
    </source>
</evidence>
<comment type="function">
    <text evidence="7">Catalyzes the conversion of lactate to pyruvate.</text>
</comment>
<comment type="subunit">
    <text evidence="7">Homotetramer.</text>
</comment>
<dbReference type="EC" id="1.1.1.27" evidence="3 7"/>
<feature type="binding site" evidence="7">
    <location>
        <position position="149"/>
    </location>
    <ligand>
        <name>NAD(+)</name>
        <dbReference type="ChEBI" id="CHEBI:57540"/>
    </ligand>
</feature>
<feature type="binding site" evidence="7">
    <location>
        <position position="45"/>
    </location>
    <ligand>
        <name>NAD(+)</name>
        <dbReference type="ChEBI" id="CHEBI:57540"/>
    </ligand>
</feature>
<evidence type="ECO:0000259" key="10">
    <source>
        <dbReference type="Pfam" id="PF02866"/>
    </source>
</evidence>
<keyword evidence="7" id="KW-0963">Cytoplasm</keyword>
<dbReference type="PANTHER" id="PTHR43128:SF16">
    <property type="entry name" value="L-LACTATE DEHYDROGENASE"/>
    <property type="match status" value="1"/>
</dbReference>
<dbReference type="GO" id="GO:0004459">
    <property type="term" value="F:L-lactate dehydrogenase (NAD+) activity"/>
    <property type="evidence" value="ECO:0007669"/>
    <property type="project" value="UniProtKB-EC"/>
</dbReference>
<dbReference type="Gene3D" id="3.40.50.720">
    <property type="entry name" value="NAD(P)-binding Rossmann-like Domain"/>
    <property type="match status" value="1"/>
</dbReference>
<dbReference type="RefSeq" id="WP_180872133.1">
    <property type="nucleotide sequence ID" value="NZ_JACJJQ010000026.1"/>
</dbReference>
<protein>
    <recommendedName>
        <fullName evidence="3 7">L-lactate dehydrogenase</fullName>
        <shortName evidence="7">L-LDH</shortName>
        <ecNumber evidence="3 7">1.1.1.27</ecNumber>
    </recommendedName>
</protein>
<proteinExistence type="inferred from homology"/>
<dbReference type="Gene3D" id="3.90.110.10">
    <property type="entry name" value="Lactate dehydrogenase/glycoside hydrolase, family 4, C-terminal"/>
    <property type="match status" value="1"/>
</dbReference>
<dbReference type="NCBIfam" id="TIGR01771">
    <property type="entry name" value="L-LDH-NAD"/>
    <property type="match status" value="1"/>
</dbReference>
<dbReference type="NCBIfam" id="NF000824">
    <property type="entry name" value="PRK00066.1"/>
    <property type="match status" value="1"/>
</dbReference>
<dbReference type="Proteomes" id="UP000776629">
    <property type="component" value="Unassembled WGS sequence"/>
</dbReference>
<dbReference type="HAMAP" id="MF_00488">
    <property type="entry name" value="Lactate_dehydrog"/>
    <property type="match status" value="1"/>
</dbReference>
<keyword evidence="7" id="KW-0597">Phosphoprotein</keyword>
<feature type="binding site" evidence="7">
    <location>
        <begin position="124"/>
        <end position="126"/>
    </location>
    <ligand>
        <name>NAD(+)</name>
        <dbReference type="ChEBI" id="CHEBI:57540"/>
    </ligand>
</feature>
<accession>A0ABS2EPM7</accession>
<evidence type="ECO:0000259" key="9">
    <source>
        <dbReference type="Pfam" id="PF00056"/>
    </source>
</evidence>
<sequence>MFMVMNHRKKVVLIGAGSVGTAYAYAMAQHPLADELIIINHTKKKAVGNALDLEDAVAAFGTPVHMVSGEYADCAEADLVVITAGVPQKPGETRLQLVNKNLAVIKDITKNVVESGFQGIFLVAGNPVDILSNAVREFSGFPANRVLSSGTSLDSYRLRIALSKLFNVSPQSIDAYVMAEHGDSEFVAYSAATIGGKPLLEFAKNRGYSMDDLKEVEDQVRNKAYDIIEGKGATYYGVASALVRITEAILRNTNMVMPIGAYMAGEYGQQGVYLGTPAIINANGIARIIEMPLNEDEQAAMAKSAKTLEDIQNNARKEGFLP</sequence>
<dbReference type="Pfam" id="PF02866">
    <property type="entry name" value="Ldh_1_C"/>
    <property type="match status" value="1"/>
</dbReference>
<comment type="pathway">
    <text evidence="1 7">Fermentation; pyruvate fermentation to lactate; (S)-lactate from pyruvate: step 1/1.</text>
</comment>
<keyword evidence="12" id="KW-1185">Reference proteome</keyword>
<keyword evidence="4 7" id="KW-0560">Oxidoreductase</keyword>
<dbReference type="InterPro" id="IPR001557">
    <property type="entry name" value="L-lactate/malate_DH"/>
</dbReference>
<feature type="binding site" evidence="7">
    <location>
        <begin position="154"/>
        <end position="157"/>
    </location>
    <ligand>
        <name>substrate</name>
    </ligand>
</feature>
<evidence type="ECO:0000256" key="4">
    <source>
        <dbReference type="ARBA" id="ARBA00023002"/>
    </source>
</evidence>
<feature type="chain" id="PRO_5046345830" description="L-lactate dehydrogenase" evidence="8">
    <location>
        <begin position="25"/>
        <end position="322"/>
    </location>
</feature>
<evidence type="ECO:0000256" key="2">
    <source>
        <dbReference type="ARBA" id="ARBA00006054"/>
    </source>
</evidence>
<keyword evidence="8" id="KW-0732">Signal</keyword>
<feature type="binding site" evidence="7">
    <location>
        <position position="234"/>
    </location>
    <ligand>
        <name>substrate</name>
    </ligand>
</feature>
<dbReference type="EMBL" id="JACJJQ010000026">
    <property type="protein sequence ID" value="MBM6754355.1"/>
    <property type="molecule type" value="Genomic_DNA"/>
</dbReference>
<feature type="signal peptide" evidence="8">
    <location>
        <begin position="1"/>
        <end position="24"/>
    </location>
</feature>
<dbReference type="InterPro" id="IPR015955">
    <property type="entry name" value="Lactate_DH/Glyco_Ohase_4_C"/>
</dbReference>
<comment type="subcellular location">
    <subcellularLocation>
        <location evidence="7">Cytoplasm</location>
    </subcellularLocation>
</comment>
<feature type="domain" description="Lactate/malate dehydrogenase N-terminal" evidence="9">
    <location>
        <begin position="10"/>
        <end position="147"/>
    </location>
</feature>
<evidence type="ECO:0000313" key="11">
    <source>
        <dbReference type="EMBL" id="MBM6754355.1"/>
    </source>
</evidence>
<dbReference type="PRINTS" id="PR00086">
    <property type="entry name" value="LLDHDRGNASE"/>
</dbReference>
<feature type="binding site" evidence="7">
    <location>
        <begin position="126"/>
        <end position="129"/>
    </location>
    <ligand>
        <name>substrate</name>
    </ligand>
</feature>
<dbReference type="InterPro" id="IPR001236">
    <property type="entry name" value="Lactate/malate_DH_N"/>
</dbReference>
<dbReference type="SUPFAM" id="SSF56327">
    <property type="entry name" value="LDH C-terminal domain-like"/>
    <property type="match status" value="1"/>
</dbReference>
<feature type="active site" description="Proton acceptor" evidence="7">
    <location>
        <position position="181"/>
    </location>
</feature>
<dbReference type="CDD" id="cd05291">
    <property type="entry name" value="HicDH_like"/>
    <property type="match status" value="1"/>
</dbReference>
<evidence type="ECO:0000256" key="1">
    <source>
        <dbReference type="ARBA" id="ARBA00004843"/>
    </source>
</evidence>
<feature type="binding site" evidence="7">
    <location>
        <position position="19"/>
    </location>
    <ligand>
        <name>NAD(+)</name>
        <dbReference type="ChEBI" id="CHEBI:57540"/>
    </ligand>
</feature>
<comment type="catalytic activity">
    <reaction evidence="6 7">
        <text>(S)-lactate + NAD(+) = pyruvate + NADH + H(+)</text>
        <dbReference type="Rhea" id="RHEA:23444"/>
        <dbReference type="ChEBI" id="CHEBI:15361"/>
        <dbReference type="ChEBI" id="CHEBI:15378"/>
        <dbReference type="ChEBI" id="CHEBI:16651"/>
        <dbReference type="ChEBI" id="CHEBI:57540"/>
        <dbReference type="ChEBI" id="CHEBI:57945"/>
        <dbReference type="EC" id="1.1.1.27"/>
    </reaction>
</comment>
<evidence type="ECO:0000256" key="7">
    <source>
        <dbReference type="HAMAP-Rule" id="MF_00488"/>
    </source>
</evidence>
<feature type="modified residue" description="Phosphotyrosine" evidence="7">
    <location>
        <position position="225"/>
    </location>
</feature>